<dbReference type="PANTHER" id="PTHR35191">
    <property type="entry name" value="PROPHAGE SIDE TAIL FIBER PROTEIN HOMOLOG STFQ-RELATED"/>
    <property type="match status" value="1"/>
</dbReference>
<gene>
    <name evidence="4" type="ORF">WJ0W_001668</name>
    <name evidence="5" type="ORF">WJ0W_001675</name>
    <name evidence="6" type="ORF">WJ0W_004997</name>
    <name evidence="7" type="ORF">WJ0W_006024</name>
    <name evidence="8" type="ORF">WJ0W_006170</name>
    <name evidence="9" type="ORF">WJ0W_006362</name>
    <name evidence="10" type="ORF">WJ0W_006752</name>
    <name evidence="11" type="ORF">WJ0W_007066</name>
</gene>
<proteinExistence type="predicted"/>
<dbReference type="PANTHER" id="PTHR35191:SF1">
    <property type="entry name" value="PROPHAGE SIDE TAIL FIBER PROTEIN HOMOLOG STFQ-RELATED"/>
    <property type="match status" value="1"/>
</dbReference>
<sequence>MAYNRTEWRDHIVAPTGEVIQEGTPISARNLNNIEEGIYQLSQRIDDVKVPAASLTQAGITQLSNATDSTDETKAATPKAVNEAMQAAVNAQGAIEAHTEDQVRHITAAERTAWNAKETTEGAQAKANQAESNAKSASLPRSGGTITGGLTVNGALTVQSRNIITELDSVKQSVVDGKGKVAGVINDKGGGPVSANSTFDQLAAAISGIPQAKGNLALTSTFFDMLGNYVGKGMFINKDNNFVLVKETTSGSPVKYQSELHEVSPNGTVVRAVHLGAPREFAASSLVVGDNVVLIVLSGSSKTYELYDHAGKLISKNNVDSSAPDYEVIAVTRDGSNTFIVDRGYRDRDPVRILNHAAVPYFTMPSGSVSAEEAVFLSKTKLYVARQSYSPIARKHTIITRNNLSFSYEMTDKSTSDSGVIQFLGAHAYR</sequence>
<comment type="caution">
    <text evidence="5">The sequence shown here is derived from an EMBL/GenBank/DDBJ whole genome shotgun (WGS) entry which is preliminary data.</text>
</comment>
<reference evidence="5" key="1">
    <citation type="submission" date="2022-06" db="EMBL/GenBank/DDBJ databases">
        <authorList>
            <person name="Dietemann V."/>
            <person name="Ory F."/>
            <person name="Dainat B."/>
            <person name="Oberhansli S."/>
        </authorList>
    </citation>
    <scope>NUCLEOTIDE SEQUENCE</scope>
    <source>
        <strain evidence="5">Ena-SAMPLE-TAB-26-04-2022-14:26:32:270-5432</strain>
    </source>
</reference>
<dbReference type="EMBL" id="CALYLO010000002">
    <property type="protein sequence ID" value="CAH8244440.1"/>
    <property type="molecule type" value="Genomic_DNA"/>
</dbReference>
<name>A0ABM9FZ34_9BACL</name>
<feature type="compositionally biased region" description="Polar residues" evidence="3">
    <location>
        <begin position="126"/>
        <end position="136"/>
    </location>
</feature>
<protein>
    <submittedName>
        <fullName evidence="5">Phage tail protein</fullName>
    </submittedName>
</protein>
<organism evidence="5 12">
    <name type="scientific">Paenibacillus melissococcoides</name>
    <dbReference type="NCBI Taxonomy" id="2912268"/>
    <lineage>
        <taxon>Bacteria</taxon>
        <taxon>Bacillati</taxon>
        <taxon>Bacillota</taxon>
        <taxon>Bacilli</taxon>
        <taxon>Bacillales</taxon>
        <taxon>Paenibacillaceae</taxon>
        <taxon>Paenibacillus</taxon>
    </lineage>
</organism>
<evidence type="ECO:0000313" key="4">
    <source>
        <dbReference type="EMBL" id="CAH8244433.1"/>
    </source>
</evidence>
<dbReference type="EMBL" id="CALYLO010000013">
    <property type="protein sequence ID" value="CAH8248983.1"/>
    <property type="molecule type" value="Genomic_DNA"/>
</dbReference>
<dbReference type="EMBL" id="CALYLO010000013">
    <property type="protein sequence ID" value="CAH8248840.1"/>
    <property type="molecule type" value="Genomic_DNA"/>
</dbReference>
<dbReference type="EMBL" id="CALYLO010000017">
    <property type="protein sequence ID" value="CAH8249567.1"/>
    <property type="molecule type" value="Genomic_DNA"/>
</dbReference>
<evidence type="ECO:0000256" key="3">
    <source>
        <dbReference type="SAM" id="MobiDB-lite"/>
    </source>
</evidence>
<evidence type="ECO:0000313" key="7">
    <source>
        <dbReference type="EMBL" id="CAH8248840.1"/>
    </source>
</evidence>
<feature type="region of interest" description="Disordered" evidence="3">
    <location>
        <begin position="117"/>
        <end position="142"/>
    </location>
</feature>
<dbReference type="RefSeq" id="WP_213431382.1">
    <property type="nucleotide sequence ID" value="NZ_AP031286.1"/>
</dbReference>
<dbReference type="Proteomes" id="UP001154322">
    <property type="component" value="Unassembled WGS sequence"/>
</dbReference>
<keyword evidence="2" id="KW-0945">Host-virus interaction</keyword>
<dbReference type="EMBL" id="CALYLO010000007">
    <property type="protein sequence ID" value="CAH8247740.1"/>
    <property type="molecule type" value="Genomic_DNA"/>
</dbReference>
<evidence type="ECO:0000313" key="9">
    <source>
        <dbReference type="EMBL" id="CAH8249176.1"/>
    </source>
</evidence>
<evidence type="ECO:0000313" key="5">
    <source>
        <dbReference type="EMBL" id="CAH8244440.1"/>
    </source>
</evidence>
<evidence type="ECO:0000313" key="8">
    <source>
        <dbReference type="EMBL" id="CAH8248983.1"/>
    </source>
</evidence>
<evidence type="ECO:0000313" key="10">
    <source>
        <dbReference type="EMBL" id="CAH8249567.1"/>
    </source>
</evidence>
<keyword evidence="12" id="KW-1185">Reference proteome</keyword>
<dbReference type="InterPro" id="IPR005068">
    <property type="entry name" value="Phage_lambda_Stf-r2"/>
</dbReference>
<comment type="subcellular location">
    <subcellularLocation>
        <location evidence="1">Virion</location>
    </subcellularLocation>
</comment>
<evidence type="ECO:0000313" key="12">
    <source>
        <dbReference type="Proteomes" id="UP001154322"/>
    </source>
</evidence>
<evidence type="ECO:0000256" key="2">
    <source>
        <dbReference type="ARBA" id="ARBA00022581"/>
    </source>
</evidence>
<dbReference type="InterPro" id="IPR051934">
    <property type="entry name" value="Phage_Tail_Fiber_Structural"/>
</dbReference>
<evidence type="ECO:0000256" key="1">
    <source>
        <dbReference type="ARBA" id="ARBA00004328"/>
    </source>
</evidence>
<dbReference type="EMBL" id="CALYLO010000014">
    <property type="protein sequence ID" value="CAH8249176.1"/>
    <property type="molecule type" value="Genomic_DNA"/>
</dbReference>
<dbReference type="Pfam" id="PF03406">
    <property type="entry name" value="Phage_fiber_2"/>
    <property type="match status" value="1"/>
</dbReference>
<dbReference type="EMBL" id="CALYLO010000001">
    <property type="protein sequence ID" value="CAH8244433.1"/>
    <property type="molecule type" value="Genomic_DNA"/>
</dbReference>
<evidence type="ECO:0000313" key="11">
    <source>
        <dbReference type="EMBL" id="CAH8249880.1"/>
    </source>
</evidence>
<accession>A0ABM9FZ34</accession>
<dbReference type="EMBL" id="CALYLO010000021">
    <property type="protein sequence ID" value="CAH8249880.1"/>
    <property type="molecule type" value="Genomic_DNA"/>
</dbReference>
<evidence type="ECO:0000313" key="6">
    <source>
        <dbReference type="EMBL" id="CAH8247740.1"/>
    </source>
</evidence>